<feature type="region of interest" description="Disordered" evidence="1">
    <location>
        <begin position="519"/>
        <end position="548"/>
    </location>
</feature>
<dbReference type="InterPro" id="IPR009637">
    <property type="entry name" value="GPR107/GPR108-like"/>
</dbReference>
<dbReference type="PANTHER" id="PTHR21229">
    <property type="entry name" value="LUNG SEVEN TRANSMEMBRANE RECEPTOR"/>
    <property type="match status" value="1"/>
</dbReference>
<feature type="region of interest" description="Disordered" evidence="1">
    <location>
        <begin position="562"/>
        <end position="620"/>
    </location>
</feature>
<dbReference type="GO" id="GO:0019236">
    <property type="term" value="P:response to pheromone"/>
    <property type="evidence" value="ECO:0007669"/>
    <property type="project" value="InterPro"/>
</dbReference>
<keyword evidence="2" id="KW-1133">Transmembrane helix</keyword>
<feature type="domain" description="GPR180/TMEM145 transmembrane" evidence="4">
    <location>
        <begin position="228"/>
        <end position="325"/>
    </location>
</feature>
<dbReference type="InterPro" id="IPR019336">
    <property type="entry name" value="GPR180/TMEM145_TM"/>
</dbReference>
<name>A0A7S4JRA3_9EUKA</name>
<dbReference type="Pfam" id="PF10192">
    <property type="entry name" value="GPR180-TMEM145_TM"/>
    <property type="match status" value="1"/>
</dbReference>
<evidence type="ECO:0000256" key="1">
    <source>
        <dbReference type="SAM" id="MobiDB-lite"/>
    </source>
</evidence>
<evidence type="ECO:0000256" key="3">
    <source>
        <dbReference type="SAM" id="SignalP"/>
    </source>
</evidence>
<reference evidence="5" key="1">
    <citation type="submission" date="2021-01" db="EMBL/GenBank/DDBJ databases">
        <authorList>
            <person name="Corre E."/>
            <person name="Pelletier E."/>
            <person name="Niang G."/>
            <person name="Scheremetjew M."/>
            <person name="Finn R."/>
            <person name="Kale V."/>
            <person name="Holt S."/>
            <person name="Cochrane G."/>
            <person name="Meng A."/>
            <person name="Brown T."/>
            <person name="Cohen L."/>
        </authorList>
    </citation>
    <scope>NUCLEOTIDE SEQUENCE</scope>
    <source>
        <strain evidence="5">SoJaBio B1-5/56/2</strain>
    </source>
</reference>
<feature type="transmembrane region" description="Helical" evidence="2">
    <location>
        <begin position="422"/>
        <end position="443"/>
    </location>
</feature>
<feature type="transmembrane region" description="Helical" evidence="2">
    <location>
        <begin position="315"/>
        <end position="341"/>
    </location>
</feature>
<dbReference type="GO" id="GO:0005794">
    <property type="term" value="C:Golgi apparatus"/>
    <property type="evidence" value="ECO:0007669"/>
    <property type="project" value="TreeGrafter"/>
</dbReference>
<feature type="compositionally biased region" description="Basic and acidic residues" evidence="1">
    <location>
        <begin position="519"/>
        <end position="542"/>
    </location>
</feature>
<keyword evidence="2" id="KW-0472">Membrane</keyword>
<accession>A0A7S4JRA3</accession>
<feature type="compositionally biased region" description="Acidic residues" evidence="1">
    <location>
        <begin position="592"/>
        <end position="613"/>
    </location>
</feature>
<evidence type="ECO:0000313" key="5">
    <source>
        <dbReference type="EMBL" id="CAE2271816.1"/>
    </source>
</evidence>
<feature type="chain" id="PRO_5030583642" description="GPR180/TMEM145 transmembrane domain-containing protein" evidence="3">
    <location>
        <begin position="20"/>
        <end position="620"/>
    </location>
</feature>
<dbReference type="GO" id="GO:0007186">
    <property type="term" value="P:G protein-coupled receptor signaling pathway"/>
    <property type="evidence" value="ECO:0007669"/>
    <property type="project" value="InterPro"/>
</dbReference>
<feature type="transmembrane region" description="Helical" evidence="2">
    <location>
        <begin position="184"/>
        <end position="206"/>
    </location>
</feature>
<dbReference type="GO" id="GO:0016020">
    <property type="term" value="C:membrane"/>
    <property type="evidence" value="ECO:0007669"/>
    <property type="project" value="InterPro"/>
</dbReference>
<organism evidence="5">
    <name type="scientific">Paramoeba aestuarina</name>
    <dbReference type="NCBI Taxonomy" id="180227"/>
    <lineage>
        <taxon>Eukaryota</taxon>
        <taxon>Amoebozoa</taxon>
        <taxon>Discosea</taxon>
        <taxon>Flabellinia</taxon>
        <taxon>Dactylopodida</taxon>
        <taxon>Paramoebidae</taxon>
        <taxon>Paramoeba</taxon>
    </lineage>
</organism>
<proteinExistence type="predicted"/>
<sequence>MRLLLSLLLLSYLVHFSSSLRVTKTQAYPAVQGRFTTVETFDYYPNGSLNLEWLGSSESEVSQIGFFLCSRDEFEDFRNQMRKKDGFTDYCRYSANPTHSSFYSTTYHQWTPKSSAPACSINMMNIMNPILLNYTVESHDRYTLGLLNCAPCGYATCQFSKSVRLKYTLLNPGSELSATDQPLLFVYPIYAALWVVVVVGILLVMAKGWYDTWGYEGRESLTYPEIAKQTHGAHRFHAVFVCVAVSKFCVVLLSWAYWFVFNQDGNRDSMLRVATNLAYALSECFLFCILLLLAHGWCILSRLSNSEVRALTSSILALLSSLLFFSFYDIVTSLLVLYVFLLPNIFSNLTQNIECLKFRISWVESVEDEIEEEDHEVWEWTRSALYTKLSAYHNIRTTIALYFISHFAAKMTPYFLPWYLEYLSNTFQEAIVLLFVVFTFAIINPLKAEDGLFWIPSFGGDHDNYEAWVEATQRAYDQLMNGEHQRFQDLVSYYTVVTKSLHLVKFPSRLDDSLGEVVAEGKGEAGEGKEESLGDKKEKEIGGEDEETGKLRNVYLAILMGQEPGLPLEEGEEHPNGEEEEEELQEVVVDQREEEEREEGWEEEDEAGEEDELLSPTPRT</sequence>
<dbReference type="AlphaFoldDB" id="A0A7S4JRA3"/>
<dbReference type="EMBL" id="HBKR01002814">
    <property type="protein sequence ID" value="CAE2271816.1"/>
    <property type="molecule type" value="Transcribed_RNA"/>
</dbReference>
<gene>
    <name evidence="5" type="ORF">NAES01612_LOCUS1869</name>
</gene>
<keyword evidence="2" id="KW-0812">Transmembrane</keyword>
<feature type="transmembrane region" description="Helical" evidence="2">
    <location>
        <begin position="278"/>
        <end position="303"/>
    </location>
</feature>
<feature type="signal peptide" evidence="3">
    <location>
        <begin position="1"/>
        <end position="19"/>
    </location>
</feature>
<protein>
    <recommendedName>
        <fullName evidence="4">GPR180/TMEM145 transmembrane domain-containing protein</fullName>
    </recommendedName>
</protein>
<keyword evidence="3" id="KW-0732">Signal</keyword>
<evidence type="ECO:0000256" key="2">
    <source>
        <dbReference type="SAM" id="Phobius"/>
    </source>
</evidence>
<feature type="transmembrane region" description="Helical" evidence="2">
    <location>
        <begin position="238"/>
        <end position="258"/>
    </location>
</feature>
<evidence type="ECO:0000259" key="4">
    <source>
        <dbReference type="Pfam" id="PF10192"/>
    </source>
</evidence>